<feature type="transmembrane region" description="Helical" evidence="5">
    <location>
        <begin position="334"/>
        <end position="356"/>
    </location>
</feature>
<feature type="transmembrane region" description="Helical" evidence="5">
    <location>
        <begin position="137"/>
        <end position="154"/>
    </location>
</feature>
<evidence type="ECO:0000313" key="7">
    <source>
        <dbReference type="EMBL" id="KAF4356886.1"/>
    </source>
</evidence>
<dbReference type="AlphaFoldDB" id="A0A7J6EEZ2"/>
<feature type="transmembrane region" description="Helical" evidence="5">
    <location>
        <begin position="363"/>
        <end position="380"/>
    </location>
</feature>
<keyword evidence="2 5" id="KW-0812">Transmembrane</keyword>
<evidence type="ECO:0000313" key="8">
    <source>
        <dbReference type="EMBL" id="KAF4402265.1"/>
    </source>
</evidence>
<dbReference type="Proteomes" id="UP000583929">
    <property type="component" value="Unassembled WGS sequence"/>
</dbReference>
<feature type="transmembrane region" description="Helical" evidence="5">
    <location>
        <begin position="392"/>
        <end position="414"/>
    </location>
</feature>
<comment type="caution">
    <text evidence="7">The sequence shown here is derived from an EMBL/GenBank/DDBJ whole genome shotgun (WGS) entry which is preliminary data.</text>
</comment>
<evidence type="ECO:0000256" key="2">
    <source>
        <dbReference type="ARBA" id="ARBA00022692"/>
    </source>
</evidence>
<evidence type="ECO:0000256" key="1">
    <source>
        <dbReference type="ARBA" id="ARBA00004141"/>
    </source>
</evidence>
<feature type="transmembrane region" description="Helical" evidence="5">
    <location>
        <begin position="504"/>
        <end position="524"/>
    </location>
</feature>
<accession>A0A803QSJ3</accession>
<feature type="transmembrane region" description="Helical" evidence="5">
    <location>
        <begin position="81"/>
        <end position="101"/>
    </location>
</feature>
<evidence type="ECO:0000256" key="3">
    <source>
        <dbReference type="ARBA" id="ARBA00022989"/>
    </source>
</evidence>
<proteinExistence type="predicted"/>
<dbReference type="GO" id="GO:0016020">
    <property type="term" value="C:membrane"/>
    <property type="evidence" value="ECO:0007669"/>
    <property type="project" value="UniProtKB-SubCell"/>
</dbReference>
<dbReference type="OMA" id="FGATDNW"/>
<name>A0A7J6EEZ2_CANSA</name>
<accession>A0A7J6EEZ2</accession>
<evidence type="ECO:0000256" key="5">
    <source>
        <dbReference type="SAM" id="Phobius"/>
    </source>
</evidence>
<evidence type="ECO:0000313" key="10">
    <source>
        <dbReference type="Proteomes" id="UP000583929"/>
    </source>
</evidence>
<dbReference type="EMBL" id="JAATIP010000244">
    <property type="protein sequence ID" value="KAF4356886.1"/>
    <property type="molecule type" value="Genomic_DNA"/>
</dbReference>
<dbReference type="OrthoDB" id="262547at2759"/>
<dbReference type="InterPro" id="IPR003689">
    <property type="entry name" value="ZIP"/>
</dbReference>
<feature type="transmembrane region" description="Helical" evidence="5">
    <location>
        <begin position="174"/>
        <end position="190"/>
    </location>
</feature>
<sequence>MHLKRKQALLFSLFVVVFLGFAKAESEHEIAQKLISAPHKNVRSNVIDGVGTESSFRLDETSSGGVGERISGSSKVSISTVALFTLAMAAATGLGAVPFFFVELDPQWAGLCNGMAAGVMLAASFDLIQEGQEHGAGNWVVIGILAGGIFIWLCKQFLEQYGEVSMLDIKGADATKVVLVIGIMTLHSFGEGSGVGVSFAGNKGFSQGLLVTLAIAVHNIPEGLAVSMVLAARGVSPQNAMLWSVITSLPQPLVAVPAFMCADAFNKFLPFCTGFAAGCMIWMVVAEVLPDAFKAASPSQVASAATLSVAFMEALSTMFQSFTHDYNSEDASGFFVSLLFGLGPLLGGIVLVSFSLAFRLQHALLMGAASGIAFVLGAWRPLQLLFSAKMGAIPLVFLLAAGAIFVHGVSSNILGLASRKKSSVNDLPTANGFQVSIHTLQSFLSCGAVALHALAEGLALGVAAPKAYGLGRHMVLPVSLHGLPRGAAVASCIFGATDSWQASLAAAALIGFMGPVSAIGAILAGIDYSGLDHVMVFACGGLLPCFGNIIKRAARLDSRKSVCGLIIGLGFATLCLTCTKLVCLHTPYCNSAPEAVR</sequence>
<feature type="transmembrane region" description="Helical" evidence="5">
    <location>
        <begin position="530"/>
        <end position="550"/>
    </location>
</feature>
<evidence type="ECO:0000256" key="6">
    <source>
        <dbReference type="SAM" id="SignalP"/>
    </source>
</evidence>
<dbReference type="Pfam" id="PF02535">
    <property type="entry name" value="Zip"/>
    <property type="match status" value="1"/>
</dbReference>
<evidence type="ECO:0000313" key="9">
    <source>
        <dbReference type="Proteomes" id="UP000525078"/>
    </source>
</evidence>
<feature type="chain" id="PRO_5044658830" evidence="6">
    <location>
        <begin position="25"/>
        <end position="597"/>
    </location>
</feature>
<accession>A0A803QSJ2</accession>
<feature type="transmembrane region" description="Helical" evidence="5">
    <location>
        <begin position="268"/>
        <end position="289"/>
    </location>
</feature>
<dbReference type="GO" id="GO:0005385">
    <property type="term" value="F:zinc ion transmembrane transporter activity"/>
    <property type="evidence" value="ECO:0007669"/>
    <property type="project" value="TreeGrafter"/>
</dbReference>
<feature type="transmembrane region" description="Helical" evidence="5">
    <location>
        <begin position="562"/>
        <end position="582"/>
    </location>
</feature>
<dbReference type="PANTHER" id="PTHR11040">
    <property type="entry name" value="ZINC/IRON TRANSPORTER"/>
    <property type="match status" value="1"/>
</dbReference>
<evidence type="ECO:0000256" key="4">
    <source>
        <dbReference type="ARBA" id="ARBA00023136"/>
    </source>
</evidence>
<gene>
    <name evidence="7" type="ORF">F8388_003181</name>
    <name evidence="8" type="ORF">G4B88_003186</name>
</gene>
<feature type="signal peptide" evidence="6">
    <location>
        <begin position="1"/>
        <end position="24"/>
    </location>
</feature>
<feature type="transmembrane region" description="Helical" evidence="5">
    <location>
        <begin position="210"/>
        <end position="230"/>
    </location>
</feature>
<keyword evidence="10" id="KW-1185">Reference proteome</keyword>
<keyword evidence="6" id="KW-0732">Signal</keyword>
<keyword evidence="4 5" id="KW-0472">Membrane</keyword>
<comment type="subcellular location">
    <subcellularLocation>
        <location evidence="1">Membrane</location>
        <topology evidence="1">Multi-pass membrane protein</topology>
    </subcellularLocation>
</comment>
<reference evidence="9 10" key="1">
    <citation type="journal article" date="2020" name="bioRxiv">
        <title>Sequence and annotation of 42 cannabis genomes reveals extensive copy number variation in cannabinoid synthesis and pathogen resistance genes.</title>
        <authorList>
            <person name="Mckernan K.J."/>
            <person name="Helbert Y."/>
            <person name="Kane L.T."/>
            <person name="Ebling H."/>
            <person name="Zhang L."/>
            <person name="Liu B."/>
            <person name="Eaton Z."/>
            <person name="Mclaughlin S."/>
            <person name="Kingan S."/>
            <person name="Baybayan P."/>
            <person name="Concepcion G."/>
            <person name="Jordan M."/>
            <person name="Riva A."/>
            <person name="Barbazuk W."/>
            <person name="Harkins T."/>
        </authorList>
    </citation>
    <scope>NUCLEOTIDE SEQUENCE [LARGE SCALE GENOMIC DNA]</scope>
    <source>
        <strain evidence="9 10">cv. Jamaican Lion 4</strain>
        <strain evidence="8">Father</strain>
        <strain evidence="7">Mother</strain>
        <tissue evidence="7">Leaf</tissue>
    </source>
</reference>
<dbReference type="Proteomes" id="UP000525078">
    <property type="component" value="Unassembled WGS sequence"/>
</dbReference>
<protein>
    <submittedName>
        <fullName evidence="7">Uncharacterized protein</fullName>
    </submittedName>
</protein>
<organism evidence="7 9">
    <name type="scientific">Cannabis sativa</name>
    <name type="common">Hemp</name>
    <name type="synonym">Marijuana</name>
    <dbReference type="NCBI Taxonomy" id="3483"/>
    <lineage>
        <taxon>Eukaryota</taxon>
        <taxon>Viridiplantae</taxon>
        <taxon>Streptophyta</taxon>
        <taxon>Embryophyta</taxon>
        <taxon>Tracheophyta</taxon>
        <taxon>Spermatophyta</taxon>
        <taxon>Magnoliopsida</taxon>
        <taxon>eudicotyledons</taxon>
        <taxon>Gunneridae</taxon>
        <taxon>Pentapetalae</taxon>
        <taxon>rosids</taxon>
        <taxon>fabids</taxon>
        <taxon>Rosales</taxon>
        <taxon>Cannabaceae</taxon>
        <taxon>Cannabis</taxon>
    </lineage>
</organism>
<dbReference type="EMBL" id="JAATIQ010000008">
    <property type="protein sequence ID" value="KAF4402265.1"/>
    <property type="molecule type" value="Genomic_DNA"/>
</dbReference>
<keyword evidence="3 5" id="KW-1133">Transmembrane helix</keyword>
<dbReference type="PANTHER" id="PTHR11040:SF70">
    <property type="entry name" value="OS05G0316100 PROTEIN"/>
    <property type="match status" value="1"/>
</dbReference>